<organism evidence="1 2">
    <name type="scientific">Plasmodium ovale</name>
    <name type="common">malaria parasite P. ovale</name>
    <dbReference type="NCBI Taxonomy" id="36330"/>
    <lineage>
        <taxon>Eukaryota</taxon>
        <taxon>Sar</taxon>
        <taxon>Alveolata</taxon>
        <taxon>Apicomplexa</taxon>
        <taxon>Aconoidasida</taxon>
        <taxon>Haemosporida</taxon>
        <taxon>Plasmodiidae</taxon>
        <taxon>Plasmodium</taxon>
        <taxon>Plasmodium (Plasmodium)</taxon>
    </lineage>
</organism>
<reference evidence="1 2" key="1">
    <citation type="submission" date="2016-06" db="EMBL/GenBank/DDBJ databases">
        <authorList>
            <consortium name="Pathogen Informatics"/>
        </authorList>
    </citation>
    <scope>NUCLEOTIDE SEQUENCE [LARGE SCALE GENOMIC DNA]</scope>
    <source>
        <strain evidence="1">PocGH01</strain>
    </source>
</reference>
<dbReference type="EMBL" id="LT594593">
    <property type="protein sequence ID" value="SCP05404.1"/>
    <property type="molecule type" value="Genomic_DNA"/>
</dbReference>
<protein>
    <submittedName>
        <fullName evidence="1">Uncharacterized protein</fullName>
    </submittedName>
</protein>
<dbReference type="VEuPathDB" id="PlasmoDB:PocGH01_12027000"/>
<dbReference type="AlphaFoldDB" id="A0A1D3TKB8"/>
<dbReference type="VEuPathDB" id="PlasmoDB:POWCR01_120022500"/>
<proteinExistence type="predicted"/>
<evidence type="ECO:0000313" key="1">
    <source>
        <dbReference type="EMBL" id="SCP05404.1"/>
    </source>
</evidence>
<name>A0A1D3TKB8_PLAOA</name>
<sequence>MFPSLLLGKNTIQCINREFFTTAKVCATQDKILGMVSPCENDIYEHYAVLKRVRKKNTLMESLKRFREIVQKETKRKGYNFYCGWPPRDRIKITDDEKLGHYGRTIFVFNRVKGISECETNLCICCKNKNIIFFNKSEFESLLKNMDSIKHQLQEFAKKI</sequence>
<dbReference type="Proteomes" id="UP000242942">
    <property type="component" value="Chromosome 12"/>
</dbReference>
<evidence type="ECO:0000313" key="2">
    <source>
        <dbReference type="Proteomes" id="UP000242942"/>
    </source>
</evidence>
<dbReference type="OrthoDB" id="381626at2759"/>
<keyword evidence="2" id="KW-1185">Reference proteome</keyword>
<accession>A0A1D3TKB8</accession>
<gene>
    <name evidence="1" type="primary">PocGH01_12027000</name>
    <name evidence="1" type="ORF">POCGH01_12027000</name>
</gene>